<comment type="caution">
    <text evidence="2">The sequence shown here is derived from an EMBL/GenBank/DDBJ whole genome shotgun (WGS) entry which is preliminary data.</text>
</comment>
<accession>A0A0C9PNN5</accession>
<evidence type="ECO:0000313" key="3">
    <source>
        <dbReference type="Proteomes" id="UP000032552"/>
    </source>
</evidence>
<dbReference type="EMBL" id="BAYM01000081">
    <property type="protein sequence ID" value="GAN36561.1"/>
    <property type="molecule type" value="Genomic_DNA"/>
</dbReference>
<dbReference type="PROSITE" id="PS51257">
    <property type="entry name" value="PROKAR_LIPOPROTEIN"/>
    <property type="match status" value="1"/>
</dbReference>
<evidence type="ECO:0000256" key="1">
    <source>
        <dbReference type="SAM" id="Phobius"/>
    </source>
</evidence>
<feature type="transmembrane region" description="Helical" evidence="1">
    <location>
        <begin position="69"/>
        <end position="91"/>
    </location>
</feature>
<keyword evidence="1" id="KW-1133">Transmembrane helix</keyword>
<sequence>MFGFRLASNSDLSYFYGGMSMILLIAGCMQLLMGILLAVFRPRHQSGFWGYTSYLAGVNAESFRLAQRWFCQALIITGALEAGAGWLIHFLAWDNFFIVWLFLAVLLFLPGFVYTETRLKHYLQAHDALPYDYVSPDDAPKPQRKKGFKDL</sequence>
<feature type="transmembrane region" description="Helical" evidence="1">
    <location>
        <begin position="14"/>
        <end position="40"/>
    </location>
</feature>
<dbReference type="Proteomes" id="UP000032552">
    <property type="component" value="Unassembled WGS sequence"/>
</dbReference>
<protein>
    <submittedName>
        <fullName evidence="2">Integral membrane protein</fullName>
    </submittedName>
</protein>
<feature type="transmembrane region" description="Helical" evidence="1">
    <location>
        <begin position="97"/>
        <end position="115"/>
    </location>
</feature>
<proteinExistence type="predicted"/>
<keyword evidence="1" id="KW-0472">Membrane</keyword>
<organism evidence="2 3">
    <name type="scientific">Lacticaseibacillus paracasei NRIC 0644</name>
    <dbReference type="NCBI Taxonomy" id="1435038"/>
    <lineage>
        <taxon>Bacteria</taxon>
        <taxon>Bacillati</taxon>
        <taxon>Bacillota</taxon>
        <taxon>Bacilli</taxon>
        <taxon>Lactobacillales</taxon>
        <taxon>Lactobacillaceae</taxon>
        <taxon>Lacticaseibacillus</taxon>
    </lineage>
</organism>
<keyword evidence="1" id="KW-0812">Transmembrane</keyword>
<name>A0A0C9PNN5_LACPA</name>
<gene>
    <name evidence="2" type="ORF">LC0644_1150</name>
</gene>
<reference evidence="3" key="1">
    <citation type="submission" date="2014-05" db="EMBL/GenBank/DDBJ databases">
        <title>Whole genome sequencing of Lactobacillus casei NRIC0644.</title>
        <authorList>
            <person name="Atarashi H."/>
            <person name="Yoshida Y."/>
            <person name="Fujimura S."/>
            <person name="Tanaka N."/>
            <person name="Shiwa Y."/>
            <person name="Yoshikawa H."/>
            <person name="Okada S."/>
            <person name="Nakagawa J."/>
        </authorList>
    </citation>
    <scope>NUCLEOTIDE SEQUENCE [LARGE SCALE GENOMIC DNA]</scope>
    <source>
        <strain evidence="3">NRIC0644</strain>
    </source>
</reference>
<evidence type="ECO:0000313" key="2">
    <source>
        <dbReference type="EMBL" id="GAN36561.1"/>
    </source>
</evidence>
<dbReference type="AlphaFoldDB" id="A0A0C9PNN5"/>